<reference evidence="3 4" key="1">
    <citation type="submission" date="2019-12" db="EMBL/GenBank/DDBJ databases">
        <title>Nesterenkonia muleiensis sp. nov., a novel actinobacterium isolated from sap of Populus euphratica.</title>
        <authorList>
            <person name="Wang R."/>
        </authorList>
    </citation>
    <scope>NUCLEOTIDE SEQUENCE [LARGE SCALE GENOMIC DNA]</scope>
    <source>
        <strain evidence="3 4">F10</strain>
    </source>
</reference>
<sequence>MRGPVPRNGYLMVAETRHSARRKAWSLAPAAAVGVLAVLLTGCSGDAEADSPQPTVLDSAPSVEGTNDAASTPENTESEQSAEASGEAEADDPEPVPASSEGPAQNWPVPEPPDEIYEPTEEGAEAALHYWYEARHYARVTGDFVPLEYASAQDCAICDHEREVFQEVFSNDGWYVSAPDEIGDLYIRLDSEVLATGILALHESDFETYWHGELYSETVADSVEAFGFALVYEEGRWLLIETNYLGEYDPEHSEQQDPESTDSGESP</sequence>
<name>A0A7K1UEX8_9MICC</name>
<dbReference type="Pfam" id="PF19843">
    <property type="entry name" value="DUF6318"/>
    <property type="match status" value="1"/>
</dbReference>
<evidence type="ECO:0000313" key="4">
    <source>
        <dbReference type="Proteomes" id="UP000460157"/>
    </source>
</evidence>
<gene>
    <name evidence="3" type="ORF">GNZ21_00955</name>
</gene>
<comment type="caution">
    <text evidence="3">The sequence shown here is derived from an EMBL/GenBank/DDBJ whole genome shotgun (WGS) entry which is preliminary data.</text>
</comment>
<dbReference type="Proteomes" id="UP000460157">
    <property type="component" value="Unassembled WGS sequence"/>
</dbReference>
<feature type="compositionally biased region" description="Polar residues" evidence="1">
    <location>
        <begin position="64"/>
        <end position="75"/>
    </location>
</feature>
<feature type="domain" description="DUF6318" evidence="2">
    <location>
        <begin position="96"/>
        <end position="241"/>
    </location>
</feature>
<keyword evidence="4" id="KW-1185">Reference proteome</keyword>
<feature type="region of interest" description="Disordered" evidence="1">
    <location>
        <begin position="248"/>
        <end position="267"/>
    </location>
</feature>
<dbReference type="EMBL" id="WRPM01000007">
    <property type="protein sequence ID" value="MVT24944.1"/>
    <property type="molecule type" value="Genomic_DNA"/>
</dbReference>
<evidence type="ECO:0000313" key="3">
    <source>
        <dbReference type="EMBL" id="MVT24944.1"/>
    </source>
</evidence>
<evidence type="ECO:0000256" key="1">
    <source>
        <dbReference type="SAM" id="MobiDB-lite"/>
    </source>
</evidence>
<proteinExistence type="predicted"/>
<dbReference type="InterPro" id="IPR046281">
    <property type="entry name" value="DUF6318"/>
</dbReference>
<dbReference type="AlphaFoldDB" id="A0A7K1UEX8"/>
<feature type="compositionally biased region" description="Acidic residues" evidence="1">
    <location>
        <begin position="256"/>
        <end position="267"/>
    </location>
</feature>
<dbReference type="RefSeq" id="WP_157320513.1">
    <property type="nucleotide sequence ID" value="NZ_BMFX01000009.1"/>
</dbReference>
<protein>
    <recommendedName>
        <fullName evidence="2">DUF6318 domain-containing protein</fullName>
    </recommendedName>
</protein>
<accession>A0A7K1UEX8</accession>
<organism evidence="3 4">
    <name type="scientific">Nesterenkonia alkaliphila</name>
    <dbReference type="NCBI Taxonomy" id="1463631"/>
    <lineage>
        <taxon>Bacteria</taxon>
        <taxon>Bacillati</taxon>
        <taxon>Actinomycetota</taxon>
        <taxon>Actinomycetes</taxon>
        <taxon>Micrococcales</taxon>
        <taxon>Micrococcaceae</taxon>
        <taxon>Nesterenkonia</taxon>
    </lineage>
</organism>
<evidence type="ECO:0000259" key="2">
    <source>
        <dbReference type="Pfam" id="PF19843"/>
    </source>
</evidence>
<dbReference type="OrthoDB" id="3748111at2"/>
<feature type="region of interest" description="Disordered" evidence="1">
    <location>
        <begin position="47"/>
        <end position="117"/>
    </location>
</feature>